<name>A0AAD9IJU2_PROWI</name>
<reference evidence="2" key="1">
    <citation type="submission" date="2021-01" db="EMBL/GenBank/DDBJ databases">
        <authorList>
            <person name="Eckstrom K.M.E."/>
        </authorList>
    </citation>
    <scope>NUCLEOTIDE SEQUENCE</scope>
    <source>
        <strain evidence="2">UVCC 0001</strain>
    </source>
</reference>
<dbReference type="InterPro" id="IPR010493">
    <property type="entry name" value="Ser_AcTrfase_N"/>
</dbReference>
<dbReference type="GO" id="GO:0009001">
    <property type="term" value="F:serine O-acetyltransferase activity"/>
    <property type="evidence" value="ECO:0007669"/>
    <property type="project" value="InterPro"/>
</dbReference>
<gene>
    <name evidence="2" type="ORF">QBZ16_002023</name>
</gene>
<dbReference type="AlphaFoldDB" id="A0AAD9IJU2"/>
<feature type="domain" description="Serine acetyltransferase N-terminal" evidence="1">
    <location>
        <begin position="26"/>
        <end position="130"/>
    </location>
</feature>
<dbReference type="Gene3D" id="1.10.3130.10">
    <property type="entry name" value="serine acetyltransferase, domain 1"/>
    <property type="match status" value="1"/>
</dbReference>
<dbReference type="GO" id="GO:0006535">
    <property type="term" value="P:cysteine biosynthetic process from serine"/>
    <property type="evidence" value="ECO:0007669"/>
    <property type="project" value="InterPro"/>
</dbReference>
<dbReference type="Pfam" id="PF06426">
    <property type="entry name" value="SATase_N"/>
    <property type="match status" value="1"/>
</dbReference>
<keyword evidence="3" id="KW-1185">Reference proteome</keyword>
<dbReference type="Proteomes" id="UP001255856">
    <property type="component" value="Unassembled WGS sequence"/>
</dbReference>
<dbReference type="SMART" id="SM00971">
    <property type="entry name" value="SATase_N"/>
    <property type="match status" value="1"/>
</dbReference>
<dbReference type="EMBL" id="JASFZW010000002">
    <property type="protein sequence ID" value="KAK2079628.1"/>
    <property type="molecule type" value="Genomic_DNA"/>
</dbReference>
<sequence length="283" mass="30185">MEAAGAHQKAAEPVPCCPDQEAGERLWQHVREEAARDAQEEPLLSSFLYASILAHDSFPVCLAFVLSARLADTTLLPTELFEVFSGTLASRPEIVAAALADLAAVRQRDPACRAYSQALLYFKGYHALQTQRIAHALWGAGRRMMATALQARCNEVFAVDIHPAARIGRGVLLDHGTGVVVGATAVVGDNVSILQNVTLGGTGKESGDRHPKIGDYIAAGSLVLKPVPAHTMVAGSPAREVGRLTGLPAIRMEQWTECAKQAERAAEREAAAAVSAVPFEYEI</sequence>
<organism evidence="2 3">
    <name type="scientific">Prototheca wickerhamii</name>
    <dbReference type="NCBI Taxonomy" id="3111"/>
    <lineage>
        <taxon>Eukaryota</taxon>
        <taxon>Viridiplantae</taxon>
        <taxon>Chlorophyta</taxon>
        <taxon>core chlorophytes</taxon>
        <taxon>Trebouxiophyceae</taxon>
        <taxon>Chlorellales</taxon>
        <taxon>Chlorellaceae</taxon>
        <taxon>Prototheca</taxon>
    </lineage>
</organism>
<proteinExistence type="predicted"/>
<dbReference type="GO" id="GO:0005737">
    <property type="term" value="C:cytoplasm"/>
    <property type="evidence" value="ECO:0007669"/>
    <property type="project" value="InterPro"/>
</dbReference>
<comment type="caution">
    <text evidence="2">The sequence shown here is derived from an EMBL/GenBank/DDBJ whole genome shotgun (WGS) entry which is preliminary data.</text>
</comment>
<evidence type="ECO:0000259" key="1">
    <source>
        <dbReference type="SMART" id="SM00971"/>
    </source>
</evidence>
<dbReference type="SUPFAM" id="SSF51161">
    <property type="entry name" value="Trimeric LpxA-like enzymes"/>
    <property type="match status" value="1"/>
</dbReference>
<accession>A0AAD9IJU2</accession>
<dbReference type="InterPro" id="IPR011004">
    <property type="entry name" value="Trimer_LpxA-like_sf"/>
</dbReference>
<dbReference type="Gene3D" id="2.160.10.10">
    <property type="entry name" value="Hexapeptide repeat proteins"/>
    <property type="match status" value="2"/>
</dbReference>
<evidence type="ECO:0000313" key="2">
    <source>
        <dbReference type="EMBL" id="KAK2079628.1"/>
    </source>
</evidence>
<dbReference type="PANTHER" id="PTHR42811">
    <property type="entry name" value="SERINE ACETYLTRANSFERASE"/>
    <property type="match status" value="1"/>
</dbReference>
<evidence type="ECO:0000313" key="3">
    <source>
        <dbReference type="Proteomes" id="UP001255856"/>
    </source>
</evidence>
<protein>
    <recommendedName>
        <fullName evidence="1">Serine acetyltransferase N-terminal domain-containing protein</fullName>
    </recommendedName>
</protein>
<dbReference type="InterPro" id="IPR042122">
    <property type="entry name" value="Ser_AcTrfase_N_sf"/>
</dbReference>